<dbReference type="SMART" id="SM00834">
    <property type="entry name" value="CxxC_CXXC_SSSS"/>
    <property type="match status" value="1"/>
</dbReference>
<gene>
    <name evidence="3" type="ORF">M2350_000696</name>
</gene>
<dbReference type="Pfam" id="PF09723">
    <property type="entry name" value="Zn_ribbon_8"/>
    <property type="match status" value="1"/>
</dbReference>
<protein>
    <submittedName>
        <fullName evidence="3">FmdB family regulatory protein</fullName>
    </submittedName>
</protein>
<dbReference type="InterPro" id="IPR013429">
    <property type="entry name" value="Regulatory_FmdB_Zinc_ribbon"/>
</dbReference>
<dbReference type="Proteomes" id="UP001204798">
    <property type="component" value="Unassembled WGS sequence"/>
</dbReference>
<organism evidence="3 4">
    <name type="scientific">Candidatus Fervidibacter sacchari</name>
    <dbReference type="NCBI Taxonomy" id="1448929"/>
    <lineage>
        <taxon>Bacteria</taxon>
        <taxon>Candidatus Fervidibacterota</taxon>
        <taxon>Candidatus Fervidibacter</taxon>
    </lineage>
</organism>
<evidence type="ECO:0000313" key="4">
    <source>
        <dbReference type="Proteomes" id="UP001204798"/>
    </source>
</evidence>
<evidence type="ECO:0000313" key="3">
    <source>
        <dbReference type="EMBL" id="MCS3918299.1"/>
    </source>
</evidence>
<accession>A0ABT2EK20</accession>
<dbReference type="EMBL" id="JANUCP010000001">
    <property type="protein sequence ID" value="MCS3918299.1"/>
    <property type="molecule type" value="Genomic_DNA"/>
</dbReference>
<feature type="compositionally biased region" description="Basic and acidic residues" evidence="1">
    <location>
        <begin position="105"/>
        <end position="123"/>
    </location>
</feature>
<dbReference type="NCBIfam" id="TIGR02605">
    <property type="entry name" value="CxxC_CxxC_SSSS"/>
    <property type="match status" value="1"/>
</dbReference>
<evidence type="ECO:0000256" key="1">
    <source>
        <dbReference type="SAM" id="MobiDB-lite"/>
    </source>
</evidence>
<keyword evidence="4" id="KW-1185">Reference proteome</keyword>
<name>A0ABT2EK20_9BACT</name>
<feature type="domain" description="Putative regulatory protein FmdB zinc ribbon" evidence="2">
    <location>
        <begin position="1"/>
        <end position="43"/>
    </location>
</feature>
<proteinExistence type="predicted"/>
<dbReference type="RefSeq" id="WP_018196700.1">
    <property type="nucleotide sequence ID" value="NZ_CP130454.1"/>
</dbReference>
<sequence length="123" mass="13854">MPLYEFRCNKCGKVFTFLVGVVANNTDPYCPKCGSTELTKLISRIRAHLSEETRLESLASSFENIDISDNPTPREVRSLMRKLTSALGEEVDREVIDEMEAAMEEELKGEGKEGGSERDETIY</sequence>
<comment type="caution">
    <text evidence="3">The sequence shown here is derived from an EMBL/GenBank/DDBJ whole genome shotgun (WGS) entry which is preliminary data.</text>
</comment>
<reference evidence="3 4" key="1">
    <citation type="submission" date="2022-08" db="EMBL/GenBank/DDBJ databases">
        <title>Bacterial and archaeal communities from various locations to study Microbial Dark Matter (Phase II).</title>
        <authorList>
            <person name="Stepanauskas R."/>
        </authorList>
    </citation>
    <scope>NUCLEOTIDE SEQUENCE [LARGE SCALE GENOMIC DNA]</scope>
    <source>
        <strain evidence="3 4">PD1</strain>
    </source>
</reference>
<evidence type="ECO:0000259" key="2">
    <source>
        <dbReference type="SMART" id="SM00834"/>
    </source>
</evidence>
<feature type="region of interest" description="Disordered" evidence="1">
    <location>
        <begin position="103"/>
        <end position="123"/>
    </location>
</feature>